<evidence type="ECO:0000313" key="6">
    <source>
        <dbReference type="Proteomes" id="UP000051955"/>
    </source>
</evidence>
<dbReference type="Proteomes" id="UP000051955">
    <property type="component" value="Unassembled WGS sequence"/>
</dbReference>
<dbReference type="STRING" id="1423715.FD25_GL002395"/>
<dbReference type="EMBL" id="AZDV01000005">
    <property type="protein sequence ID" value="KRK95934.1"/>
    <property type="molecule type" value="Genomic_DNA"/>
</dbReference>
<evidence type="ECO:0000259" key="4">
    <source>
        <dbReference type="PROSITE" id="PS51118"/>
    </source>
</evidence>
<name>A0A0R1LJ45_9LACO</name>
<feature type="domain" description="HTH hxlR-type" evidence="4">
    <location>
        <begin position="8"/>
        <end position="111"/>
    </location>
</feature>
<reference evidence="5 6" key="1">
    <citation type="journal article" date="2015" name="Genome Announc.">
        <title>Expanding the biotechnology potential of lactobacilli through comparative genomics of 213 strains and associated genera.</title>
        <authorList>
            <person name="Sun Z."/>
            <person name="Harris H.M."/>
            <person name="McCann A."/>
            <person name="Guo C."/>
            <person name="Argimon S."/>
            <person name="Zhang W."/>
            <person name="Yang X."/>
            <person name="Jeffery I.B."/>
            <person name="Cooney J.C."/>
            <person name="Kagawa T.F."/>
            <person name="Liu W."/>
            <person name="Song Y."/>
            <person name="Salvetti E."/>
            <person name="Wrobel A."/>
            <person name="Rasinkangas P."/>
            <person name="Parkhill J."/>
            <person name="Rea M.C."/>
            <person name="O'Sullivan O."/>
            <person name="Ritari J."/>
            <person name="Douillard F.P."/>
            <person name="Paul Ross R."/>
            <person name="Yang R."/>
            <person name="Briner A.E."/>
            <person name="Felis G.E."/>
            <person name="de Vos W.M."/>
            <person name="Barrangou R."/>
            <person name="Klaenhammer T.R."/>
            <person name="Caufield P.W."/>
            <person name="Cui Y."/>
            <person name="Zhang H."/>
            <person name="O'Toole P.W."/>
        </authorList>
    </citation>
    <scope>NUCLEOTIDE SEQUENCE [LARGE SCALE GENOMIC DNA]</scope>
    <source>
        <strain evidence="5 6">DSM 19394</strain>
    </source>
</reference>
<keyword evidence="3" id="KW-0804">Transcription</keyword>
<dbReference type="OrthoDB" id="2619345at2"/>
<evidence type="ECO:0000313" key="5">
    <source>
        <dbReference type="EMBL" id="KRK95934.1"/>
    </source>
</evidence>
<accession>A0A0R1LJ45</accession>
<organism evidence="5 6">
    <name type="scientific">Levilactobacillus acidifarinae DSM 19394 = JCM 15949</name>
    <dbReference type="NCBI Taxonomy" id="1423715"/>
    <lineage>
        <taxon>Bacteria</taxon>
        <taxon>Bacillati</taxon>
        <taxon>Bacillota</taxon>
        <taxon>Bacilli</taxon>
        <taxon>Lactobacillales</taxon>
        <taxon>Lactobacillaceae</taxon>
        <taxon>Levilactobacillus</taxon>
    </lineage>
</organism>
<dbReference type="GO" id="GO:0003677">
    <property type="term" value="F:DNA binding"/>
    <property type="evidence" value="ECO:0007669"/>
    <property type="project" value="UniProtKB-KW"/>
</dbReference>
<dbReference type="PANTHER" id="PTHR33204">
    <property type="entry name" value="TRANSCRIPTIONAL REGULATOR, MARR FAMILY"/>
    <property type="match status" value="1"/>
</dbReference>
<evidence type="ECO:0000256" key="2">
    <source>
        <dbReference type="ARBA" id="ARBA00023125"/>
    </source>
</evidence>
<dbReference type="PATRIC" id="fig|1423715.3.peg.2472"/>
<evidence type="ECO:0000256" key="3">
    <source>
        <dbReference type="ARBA" id="ARBA00023163"/>
    </source>
</evidence>
<dbReference type="PROSITE" id="PS51118">
    <property type="entry name" value="HTH_HXLR"/>
    <property type="match status" value="1"/>
</dbReference>
<keyword evidence="1" id="KW-0805">Transcription regulation</keyword>
<dbReference type="Pfam" id="PF01638">
    <property type="entry name" value="HxlR"/>
    <property type="match status" value="1"/>
</dbReference>
<gene>
    <name evidence="5" type="ORF">FD25_GL002395</name>
</gene>
<dbReference type="RefSeq" id="WP_057801169.1">
    <property type="nucleotide sequence ID" value="NZ_AZDV01000005.1"/>
</dbReference>
<keyword evidence="2" id="KW-0238">DNA-binding</keyword>
<proteinExistence type="predicted"/>
<dbReference type="InterPro" id="IPR036390">
    <property type="entry name" value="WH_DNA-bd_sf"/>
</dbReference>
<sequence length="134" mass="15309">METQEYFLGCNYIIDLVGGKWKPSIICSLGLGDKRFGELRQYFKRLYGVAPAEKVLSEQLHQLINHKLVKRTSYNVMPLKVIYSLTDEGRNLKVLLIQMTQFAESMQDDSVHFKYGSDAMLGLVDLNTPKESSD</sequence>
<keyword evidence="6" id="KW-1185">Reference proteome</keyword>
<comment type="caution">
    <text evidence="5">The sequence shown here is derived from an EMBL/GenBank/DDBJ whole genome shotgun (WGS) entry which is preliminary data.</text>
</comment>
<dbReference type="AlphaFoldDB" id="A0A0R1LJ45"/>
<dbReference type="SUPFAM" id="SSF46785">
    <property type="entry name" value="Winged helix' DNA-binding domain"/>
    <property type="match status" value="1"/>
</dbReference>
<evidence type="ECO:0000256" key="1">
    <source>
        <dbReference type="ARBA" id="ARBA00023015"/>
    </source>
</evidence>
<dbReference type="InterPro" id="IPR002577">
    <property type="entry name" value="HTH_HxlR"/>
</dbReference>
<dbReference type="InterPro" id="IPR036388">
    <property type="entry name" value="WH-like_DNA-bd_sf"/>
</dbReference>
<protein>
    <recommendedName>
        <fullName evidence="4">HTH hxlR-type domain-containing protein</fullName>
    </recommendedName>
</protein>
<dbReference type="Gene3D" id="1.10.10.10">
    <property type="entry name" value="Winged helix-like DNA-binding domain superfamily/Winged helix DNA-binding domain"/>
    <property type="match status" value="1"/>
</dbReference>